<dbReference type="STRING" id="717606.PaecuDRAFT_4155"/>
<reference evidence="9 10" key="1">
    <citation type="submission" date="2010-07" db="EMBL/GenBank/DDBJ databases">
        <title>The draft genome of Paenibacillus curdlanolyticus YK9.</title>
        <authorList>
            <consortium name="US DOE Joint Genome Institute (JGI-PGF)"/>
            <person name="Lucas S."/>
            <person name="Copeland A."/>
            <person name="Lapidus A."/>
            <person name="Cheng J.-F."/>
            <person name="Bruce D."/>
            <person name="Goodwin L."/>
            <person name="Pitluck S."/>
            <person name="Land M.L."/>
            <person name="Hauser L."/>
            <person name="Chang Y.-J."/>
            <person name="Jeffries C."/>
            <person name="Anderson I.J."/>
            <person name="Johnson E."/>
            <person name="Loganathan U."/>
            <person name="Mulhopadhyay B."/>
            <person name="Kyrpides N."/>
            <person name="Woyke T.J."/>
        </authorList>
    </citation>
    <scope>NUCLEOTIDE SEQUENCE [LARGE SCALE GENOMIC DNA]</scope>
    <source>
        <strain evidence="9 10">YK9</strain>
    </source>
</reference>
<protein>
    <submittedName>
        <fullName evidence="9">Virulence factor MVIN family protein</fullName>
    </submittedName>
</protein>
<dbReference type="AlphaFoldDB" id="E0IER4"/>
<dbReference type="Pfam" id="PF03023">
    <property type="entry name" value="MurJ"/>
    <property type="match status" value="1"/>
</dbReference>
<dbReference type="GO" id="GO:0005886">
    <property type="term" value="C:plasma membrane"/>
    <property type="evidence" value="ECO:0007669"/>
    <property type="project" value="UniProtKB-SubCell"/>
</dbReference>
<keyword evidence="2" id="KW-1003">Cell membrane</keyword>
<dbReference type="InterPro" id="IPR051050">
    <property type="entry name" value="Lipid_II_flippase_MurJ/MviN"/>
</dbReference>
<feature type="transmembrane region" description="Helical" evidence="8">
    <location>
        <begin position="124"/>
        <end position="144"/>
    </location>
</feature>
<proteinExistence type="predicted"/>
<feature type="transmembrane region" description="Helical" evidence="8">
    <location>
        <begin position="83"/>
        <end position="104"/>
    </location>
</feature>
<feature type="transmembrane region" description="Helical" evidence="8">
    <location>
        <begin position="38"/>
        <end position="62"/>
    </location>
</feature>
<feature type="transmembrane region" description="Helical" evidence="8">
    <location>
        <begin position="151"/>
        <end position="175"/>
    </location>
</feature>
<feature type="transmembrane region" description="Helical" evidence="8">
    <location>
        <begin position="181"/>
        <end position="201"/>
    </location>
</feature>
<keyword evidence="10" id="KW-1185">Reference proteome</keyword>
<name>E0IER4_9BACL</name>
<dbReference type="EMBL" id="AEDD01000012">
    <property type="protein sequence ID" value="EFM09152.1"/>
    <property type="molecule type" value="Genomic_DNA"/>
</dbReference>
<dbReference type="RefSeq" id="WP_006040138.1">
    <property type="nucleotide sequence ID" value="NZ_AEDD01000012.1"/>
</dbReference>
<dbReference type="PRINTS" id="PR01806">
    <property type="entry name" value="VIRFACTRMVIN"/>
</dbReference>
<dbReference type="PANTHER" id="PTHR47019:SF1">
    <property type="entry name" value="LIPID II FLIPPASE MURJ"/>
    <property type="match status" value="1"/>
</dbReference>
<evidence type="ECO:0000256" key="8">
    <source>
        <dbReference type="SAM" id="Phobius"/>
    </source>
</evidence>
<dbReference type="PANTHER" id="PTHR47019">
    <property type="entry name" value="LIPID II FLIPPASE MURJ"/>
    <property type="match status" value="1"/>
</dbReference>
<dbReference type="eggNOG" id="COG0728">
    <property type="taxonomic scope" value="Bacteria"/>
</dbReference>
<keyword evidence="4" id="KW-0133">Cell shape</keyword>
<keyword evidence="7 8" id="KW-0472">Membrane</keyword>
<evidence type="ECO:0000256" key="7">
    <source>
        <dbReference type="ARBA" id="ARBA00023136"/>
    </source>
</evidence>
<sequence length="519" mass="56230">MKRNTIIVGTLTLISLLLGFGRESYIAYLFGATDATDAYYVAMIVPDLVAGWIGYTVTNALIPVLRKEWDRSLRSGEQLITTAFLYVGAASLALAAGVYVMVHQVVGLLAPNFSAMQHETGDDLLRIMAIAILFSALSGLFSGINNTFEQFVYSSLVGIMYNAFFFLTLLVLYRWLGIQALAYGLLAGVVGRCLVQMVPLLRSRKLKLELQLWHPSMKIVVKAMVPIFLSQALTQINQIVDRILASGLPAGQISNLNYASKLGQLPTGLIGGTIATTMYIRFVRSHNEGNLGEMGRLYRKGVSWIIFAGLLVSSGLIFYGDSLVAVFYYHGKFTLGDLHVTASLLQIYGGFSFFYMMLPITVQFFFSFHGGQKIILASVGAVIANLVCGYALVQSYGVKGLVVANGLSVAANVLILYTLAMRKLQAGVLRHSLQVLQAVAPGGAVLLAALIGYALVVPSSVEASKLLLMARGGGALLVTGVLVLLVAKAIFRHNDILSTLLKMVEQAVKRLIPRKKVQM</sequence>
<feature type="transmembrane region" description="Helical" evidence="8">
    <location>
        <begin position="399"/>
        <end position="420"/>
    </location>
</feature>
<evidence type="ECO:0000256" key="3">
    <source>
        <dbReference type="ARBA" id="ARBA00022692"/>
    </source>
</evidence>
<dbReference type="GO" id="GO:0015648">
    <property type="term" value="F:lipid-linked peptidoglycan transporter activity"/>
    <property type="evidence" value="ECO:0007669"/>
    <property type="project" value="TreeGrafter"/>
</dbReference>
<evidence type="ECO:0000256" key="2">
    <source>
        <dbReference type="ARBA" id="ARBA00022475"/>
    </source>
</evidence>
<evidence type="ECO:0000256" key="1">
    <source>
        <dbReference type="ARBA" id="ARBA00004651"/>
    </source>
</evidence>
<evidence type="ECO:0000313" key="9">
    <source>
        <dbReference type="EMBL" id="EFM09152.1"/>
    </source>
</evidence>
<dbReference type="Proteomes" id="UP000005387">
    <property type="component" value="Unassembled WGS sequence"/>
</dbReference>
<feature type="transmembrane region" description="Helical" evidence="8">
    <location>
        <begin position="468"/>
        <end position="491"/>
    </location>
</feature>
<keyword evidence="6 8" id="KW-1133">Transmembrane helix</keyword>
<dbReference type="GO" id="GO:0009252">
    <property type="term" value="P:peptidoglycan biosynthetic process"/>
    <property type="evidence" value="ECO:0007669"/>
    <property type="project" value="UniProtKB-KW"/>
</dbReference>
<keyword evidence="5" id="KW-0573">Peptidoglycan synthesis</keyword>
<accession>E0IER4</accession>
<evidence type="ECO:0000256" key="6">
    <source>
        <dbReference type="ARBA" id="ARBA00022989"/>
    </source>
</evidence>
<feature type="transmembrane region" description="Helical" evidence="8">
    <location>
        <begin position="432"/>
        <end position="456"/>
    </location>
</feature>
<keyword evidence="3 8" id="KW-0812">Transmembrane</keyword>
<evidence type="ECO:0000313" key="10">
    <source>
        <dbReference type="Proteomes" id="UP000005387"/>
    </source>
</evidence>
<feature type="transmembrane region" description="Helical" evidence="8">
    <location>
        <begin position="374"/>
        <end position="393"/>
    </location>
</feature>
<feature type="transmembrane region" description="Helical" evidence="8">
    <location>
        <begin position="347"/>
        <end position="367"/>
    </location>
</feature>
<evidence type="ECO:0000256" key="5">
    <source>
        <dbReference type="ARBA" id="ARBA00022984"/>
    </source>
</evidence>
<gene>
    <name evidence="9" type="ORF">PaecuDRAFT_4155</name>
</gene>
<dbReference type="GO" id="GO:0034204">
    <property type="term" value="P:lipid translocation"/>
    <property type="evidence" value="ECO:0007669"/>
    <property type="project" value="TreeGrafter"/>
</dbReference>
<comment type="subcellular location">
    <subcellularLocation>
        <location evidence="1">Cell membrane</location>
        <topology evidence="1">Multi-pass membrane protein</topology>
    </subcellularLocation>
</comment>
<organism evidence="9 10">
    <name type="scientific">Paenibacillus curdlanolyticus YK9</name>
    <dbReference type="NCBI Taxonomy" id="717606"/>
    <lineage>
        <taxon>Bacteria</taxon>
        <taxon>Bacillati</taxon>
        <taxon>Bacillota</taxon>
        <taxon>Bacilli</taxon>
        <taxon>Bacillales</taxon>
        <taxon>Paenibacillaceae</taxon>
        <taxon>Paenibacillus</taxon>
    </lineage>
</organism>
<dbReference type="GO" id="GO:0008360">
    <property type="term" value="P:regulation of cell shape"/>
    <property type="evidence" value="ECO:0007669"/>
    <property type="project" value="UniProtKB-KW"/>
</dbReference>
<feature type="transmembrane region" description="Helical" evidence="8">
    <location>
        <begin position="304"/>
        <end position="327"/>
    </location>
</feature>
<dbReference type="InterPro" id="IPR004268">
    <property type="entry name" value="MurJ"/>
</dbReference>
<dbReference type="OrthoDB" id="9804143at2"/>
<evidence type="ECO:0000256" key="4">
    <source>
        <dbReference type="ARBA" id="ARBA00022960"/>
    </source>
</evidence>